<feature type="transmembrane region" description="Helical" evidence="7">
    <location>
        <begin position="141"/>
        <end position="165"/>
    </location>
</feature>
<evidence type="ECO:0000256" key="4">
    <source>
        <dbReference type="ARBA" id="ARBA00022989"/>
    </source>
</evidence>
<dbReference type="Pfam" id="PF00854">
    <property type="entry name" value="PTR2"/>
    <property type="match status" value="1"/>
</dbReference>
<evidence type="ECO:0000256" key="1">
    <source>
        <dbReference type="ARBA" id="ARBA00004141"/>
    </source>
</evidence>
<evidence type="ECO:0000256" key="3">
    <source>
        <dbReference type="ARBA" id="ARBA00022692"/>
    </source>
</evidence>
<reference evidence="8" key="2">
    <citation type="submission" date="2023-05" db="EMBL/GenBank/DDBJ databases">
        <authorList>
            <person name="Schelkunov M.I."/>
        </authorList>
    </citation>
    <scope>NUCLEOTIDE SEQUENCE</scope>
    <source>
        <strain evidence="8">Hsosn_3</strain>
        <tissue evidence="8">Leaf</tissue>
    </source>
</reference>
<dbReference type="CDD" id="cd17416">
    <property type="entry name" value="MFS_NPF1_2"/>
    <property type="match status" value="1"/>
</dbReference>
<feature type="transmembrane region" description="Helical" evidence="7">
    <location>
        <begin position="219"/>
        <end position="239"/>
    </location>
</feature>
<keyword evidence="4 7" id="KW-1133">Transmembrane helix</keyword>
<keyword evidence="9" id="KW-1185">Reference proteome</keyword>
<dbReference type="Gene3D" id="1.20.1250.20">
    <property type="entry name" value="MFS general substrate transporter like domains"/>
    <property type="match status" value="1"/>
</dbReference>
<evidence type="ECO:0000256" key="5">
    <source>
        <dbReference type="ARBA" id="ARBA00023136"/>
    </source>
</evidence>
<comment type="similarity">
    <text evidence="2">Belongs to the major facilitator superfamily. Proton-dependent oligopeptide transporter (POT/PTR) (TC 2.A.17) family.</text>
</comment>
<dbReference type="InterPro" id="IPR036259">
    <property type="entry name" value="MFS_trans_sf"/>
</dbReference>
<organism evidence="8 9">
    <name type="scientific">Heracleum sosnowskyi</name>
    <dbReference type="NCBI Taxonomy" id="360622"/>
    <lineage>
        <taxon>Eukaryota</taxon>
        <taxon>Viridiplantae</taxon>
        <taxon>Streptophyta</taxon>
        <taxon>Embryophyta</taxon>
        <taxon>Tracheophyta</taxon>
        <taxon>Spermatophyta</taxon>
        <taxon>Magnoliopsida</taxon>
        <taxon>eudicotyledons</taxon>
        <taxon>Gunneridae</taxon>
        <taxon>Pentapetalae</taxon>
        <taxon>asterids</taxon>
        <taxon>campanulids</taxon>
        <taxon>Apiales</taxon>
        <taxon>Apiaceae</taxon>
        <taxon>Apioideae</taxon>
        <taxon>apioid superclade</taxon>
        <taxon>Tordylieae</taxon>
        <taxon>Tordyliinae</taxon>
        <taxon>Heracleum</taxon>
    </lineage>
</organism>
<accession>A0AAD8I039</accession>
<feature type="transmembrane region" description="Helical" evidence="7">
    <location>
        <begin position="186"/>
        <end position="207"/>
    </location>
</feature>
<reference evidence="8" key="1">
    <citation type="submission" date="2023-02" db="EMBL/GenBank/DDBJ databases">
        <title>Genome of toxic invasive species Heracleum sosnowskyi carries increased number of genes despite the absence of recent whole-genome duplications.</title>
        <authorList>
            <person name="Schelkunov M."/>
            <person name="Shtratnikova V."/>
            <person name="Makarenko M."/>
            <person name="Klepikova A."/>
            <person name="Omelchenko D."/>
            <person name="Novikova G."/>
            <person name="Obukhova E."/>
            <person name="Bogdanov V."/>
            <person name="Penin A."/>
            <person name="Logacheva M."/>
        </authorList>
    </citation>
    <scope>NUCLEOTIDE SEQUENCE</scope>
    <source>
        <strain evidence="8">Hsosn_3</strain>
        <tissue evidence="8">Leaf</tissue>
    </source>
</reference>
<comment type="subcellular location">
    <subcellularLocation>
        <location evidence="1">Membrane</location>
        <topology evidence="1">Multi-pass membrane protein</topology>
    </subcellularLocation>
</comment>
<dbReference type="PANTHER" id="PTHR11654">
    <property type="entry name" value="OLIGOPEPTIDE TRANSPORTER-RELATED"/>
    <property type="match status" value="1"/>
</dbReference>
<protein>
    <submittedName>
        <fullName evidence="8">Proton-dependent oligopeptide transporter family</fullName>
    </submittedName>
</protein>
<feature type="transmembrane region" description="Helical" evidence="7">
    <location>
        <begin position="368"/>
        <end position="387"/>
    </location>
</feature>
<sequence>MEMSTDQKIKYQLQKQDEPQMRKKGGLITMPFIIANEAFEKVASYGILPNMILYLMMDYGMSLTKGQNILYFWTAATNFLPLIGAFVSDSYMGRFLTIGLGSISSLLGMILLWLTAMIPQARPGPCDPRTQVCKPTSSSQYSLLLSSFALISIGAGGIRPCSLAFGADQINNKENPNNVRALERYFGWYYASAALSVVIALTGVVYIQDHVGWKVGFGVPAILMFLSASLFYLASSLYIKHKIKTSLLTSFVQVIVVAYKNRKIDLPAINSEVWYHQKESKYHVPTNKLRFLNKACVIRNPEDLSSDGIALNRWTLCSVDQVEELKVLIRVIPLWSAGIMMSVNISQSSFAVLQAQSMDRHLTSNFEIPAGSFGLFTVIALFVWVMIYDRVVLPVASKIRGKPVYIGVKERMGIGLFFSFMGMVASAIVEHIRRRKAIQQGFLNNPSAVVDMSAYWLIPQHVLNGLAEAFNAIGQTEFYYSEFPQSMSSIASCLFGLGMAFANLLASLILSTVDHATKKGGKESWTSSNINKGHYESYYWLLAILSIINILYFIFCSWAYGSCVERVNGIPHETTINGSAKDLLKLSSRVNDEVENEVWGNKFVRLHYKYLNGNDKFRAIVQAALLHCSICDGILHALQFWY</sequence>
<dbReference type="SUPFAM" id="SSF103473">
    <property type="entry name" value="MFS general substrate transporter"/>
    <property type="match status" value="1"/>
</dbReference>
<gene>
    <name evidence="8" type="ORF">POM88_032194</name>
</gene>
<comment type="similarity">
    <text evidence="6">Belongs to the major facilitator superfamily. Phosphate:H(+) symporter (TC 2.A.1.9) family.</text>
</comment>
<dbReference type="GO" id="GO:0022857">
    <property type="term" value="F:transmembrane transporter activity"/>
    <property type="evidence" value="ECO:0007669"/>
    <property type="project" value="InterPro"/>
</dbReference>
<feature type="transmembrane region" description="Helical" evidence="7">
    <location>
        <begin position="69"/>
        <end position="88"/>
    </location>
</feature>
<keyword evidence="5 7" id="KW-0472">Membrane</keyword>
<comment type="caution">
    <text evidence="8">The sequence shown here is derived from an EMBL/GenBank/DDBJ whole genome shotgun (WGS) entry which is preliminary data.</text>
</comment>
<feature type="transmembrane region" description="Helical" evidence="7">
    <location>
        <begin position="95"/>
        <end position="121"/>
    </location>
</feature>
<evidence type="ECO:0000256" key="2">
    <source>
        <dbReference type="ARBA" id="ARBA00005982"/>
    </source>
</evidence>
<evidence type="ECO:0000313" key="9">
    <source>
        <dbReference type="Proteomes" id="UP001237642"/>
    </source>
</evidence>
<name>A0AAD8I039_9APIA</name>
<dbReference type="InterPro" id="IPR000109">
    <property type="entry name" value="POT_fam"/>
</dbReference>
<keyword evidence="3 7" id="KW-0812">Transmembrane</keyword>
<feature type="transmembrane region" description="Helical" evidence="7">
    <location>
        <begin position="412"/>
        <end position="429"/>
    </location>
</feature>
<evidence type="ECO:0000256" key="7">
    <source>
        <dbReference type="SAM" id="Phobius"/>
    </source>
</evidence>
<proteinExistence type="inferred from homology"/>
<dbReference type="AlphaFoldDB" id="A0AAD8I039"/>
<dbReference type="EMBL" id="JAUIZM010000007">
    <property type="protein sequence ID" value="KAK1376001.1"/>
    <property type="molecule type" value="Genomic_DNA"/>
</dbReference>
<feature type="transmembrane region" description="Helical" evidence="7">
    <location>
        <begin position="489"/>
        <end position="510"/>
    </location>
</feature>
<feature type="transmembrane region" description="Helical" evidence="7">
    <location>
        <begin position="538"/>
        <end position="560"/>
    </location>
</feature>
<evidence type="ECO:0000256" key="6">
    <source>
        <dbReference type="ARBA" id="ARBA00044504"/>
    </source>
</evidence>
<feature type="transmembrane region" description="Helical" evidence="7">
    <location>
        <begin position="38"/>
        <end position="57"/>
    </location>
</feature>
<evidence type="ECO:0000313" key="8">
    <source>
        <dbReference type="EMBL" id="KAK1376001.1"/>
    </source>
</evidence>
<dbReference type="GO" id="GO:0016020">
    <property type="term" value="C:membrane"/>
    <property type="evidence" value="ECO:0007669"/>
    <property type="project" value="UniProtKB-SubCell"/>
</dbReference>
<dbReference type="Proteomes" id="UP001237642">
    <property type="component" value="Unassembled WGS sequence"/>
</dbReference>